<gene>
    <name evidence="1" type="ORF">L9F63_003375</name>
</gene>
<evidence type="ECO:0000313" key="2">
    <source>
        <dbReference type="Proteomes" id="UP001233999"/>
    </source>
</evidence>
<organism evidence="1 2">
    <name type="scientific">Diploptera punctata</name>
    <name type="common">Pacific beetle cockroach</name>
    <dbReference type="NCBI Taxonomy" id="6984"/>
    <lineage>
        <taxon>Eukaryota</taxon>
        <taxon>Metazoa</taxon>
        <taxon>Ecdysozoa</taxon>
        <taxon>Arthropoda</taxon>
        <taxon>Hexapoda</taxon>
        <taxon>Insecta</taxon>
        <taxon>Pterygota</taxon>
        <taxon>Neoptera</taxon>
        <taxon>Polyneoptera</taxon>
        <taxon>Dictyoptera</taxon>
        <taxon>Blattodea</taxon>
        <taxon>Blaberoidea</taxon>
        <taxon>Blaberidae</taxon>
        <taxon>Diplopterinae</taxon>
        <taxon>Diploptera</taxon>
    </lineage>
</organism>
<feature type="non-terminal residue" evidence="1">
    <location>
        <position position="153"/>
    </location>
</feature>
<sequence length="153" mass="18148">LPSSNDYCRHDTIRVQYFINNDNIPANLETGKKTSTPRSKQVFLPRIRRILKSNIYIYRTKSIERQYKFLCYRLIMKCWIQVSMLPADNEMLEYPGQTVQVSMLPADNEMLEYPGQYKFLCYRLIMKCWSIQDSTSSMLPTDNAMLEYPGQYK</sequence>
<dbReference type="Proteomes" id="UP001233999">
    <property type="component" value="Unassembled WGS sequence"/>
</dbReference>
<name>A0AAD7ZKU6_DIPPU</name>
<accession>A0AAD7ZKU6</accession>
<evidence type="ECO:0000313" key="1">
    <source>
        <dbReference type="EMBL" id="KAJ9582246.1"/>
    </source>
</evidence>
<feature type="non-terminal residue" evidence="1">
    <location>
        <position position="1"/>
    </location>
</feature>
<dbReference type="EMBL" id="JASPKZ010007815">
    <property type="protein sequence ID" value="KAJ9582246.1"/>
    <property type="molecule type" value="Genomic_DNA"/>
</dbReference>
<keyword evidence="2" id="KW-1185">Reference proteome</keyword>
<proteinExistence type="predicted"/>
<dbReference type="AlphaFoldDB" id="A0AAD7ZKU6"/>
<reference evidence="1" key="1">
    <citation type="journal article" date="2023" name="IScience">
        <title>Live-bearing cockroach genome reveals convergent evolutionary mechanisms linked to viviparity in insects and beyond.</title>
        <authorList>
            <person name="Fouks B."/>
            <person name="Harrison M.C."/>
            <person name="Mikhailova A.A."/>
            <person name="Marchal E."/>
            <person name="English S."/>
            <person name="Carruthers M."/>
            <person name="Jennings E.C."/>
            <person name="Chiamaka E.L."/>
            <person name="Frigard R.A."/>
            <person name="Pippel M."/>
            <person name="Attardo G.M."/>
            <person name="Benoit J.B."/>
            <person name="Bornberg-Bauer E."/>
            <person name="Tobe S.S."/>
        </authorList>
    </citation>
    <scope>NUCLEOTIDE SEQUENCE</scope>
    <source>
        <strain evidence="1">Stay&amp;Tobe</strain>
    </source>
</reference>
<protein>
    <submittedName>
        <fullName evidence="1">Uncharacterized protein</fullName>
    </submittedName>
</protein>
<reference evidence="1" key="2">
    <citation type="submission" date="2023-05" db="EMBL/GenBank/DDBJ databases">
        <authorList>
            <person name="Fouks B."/>
        </authorList>
    </citation>
    <scope>NUCLEOTIDE SEQUENCE</scope>
    <source>
        <strain evidence="1">Stay&amp;Tobe</strain>
        <tissue evidence="1">Testes</tissue>
    </source>
</reference>
<comment type="caution">
    <text evidence="1">The sequence shown here is derived from an EMBL/GenBank/DDBJ whole genome shotgun (WGS) entry which is preliminary data.</text>
</comment>